<dbReference type="Proteomes" id="UP001652740">
    <property type="component" value="Unplaced"/>
</dbReference>
<dbReference type="PANTHER" id="PTHR12253">
    <property type="entry name" value="RH14732P"/>
    <property type="match status" value="1"/>
</dbReference>
<evidence type="ECO:0000256" key="5">
    <source>
        <dbReference type="ARBA" id="ARBA00022525"/>
    </source>
</evidence>
<evidence type="ECO:0000256" key="10">
    <source>
        <dbReference type="ARBA" id="ARBA00023098"/>
    </source>
</evidence>
<keyword evidence="15" id="KW-1185">Reference proteome</keyword>
<evidence type="ECO:0000256" key="7">
    <source>
        <dbReference type="ARBA" id="ARBA00022801"/>
    </source>
</evidence>
<evidence type="ECO:0000256" key="12">
    <source>
        <dbReference type="ARBA" id="ARBA00029903"/>
    </source>
</evidence>
<proteinExistence type="predicted"/>
<dbReference type="GO" id="GO:0005576">
    <property type="term" value="C:extracellular region"/>
    <property type="evidence" value="ECO:0007669"/>
    <property type="project" value="UniProtKB-SubCell"/>
</dbReference>
<dbReference type="SUPFAM" id="SSF48619">
    <property type="entry name" value="Phospholipase A2, PLA2"/>
    <property type="match status" value="1"/>
</dbReference>
<name>A0A6J1WSM5_GALME</name>
<dbReference type="Gene3D" id="1.20.90.10">
    <property type="entry name" value="Phospholipase A2 domain"/>
    <property type="match status" value="1"/>
</dbReference>
<dbReference type="OrthoDB" id="10059604at2759"/>
<keyword evidence="10" id="KW-0443">Lipid metabolism</keyword>
<dbReference type="GO" id="GO:0016042">
    <property type="term" value="P:lipid catabolic process"/>
    <property type="evidence" value="ECO:0007669"/>
    <property type="project" value="UniProtKB-KW"/>
</dbReference>
<dbReference type="CDD" id="cd04704">
    <property type="entry name" value="PLA2_bee_venom_like"/>
    <property type="match status" value="1"/>
</dbReference>
<accession>A0A6J1WSM5</accession>
<dbReference type="InterPro" id="IPR036444">
    <property type="entry name" value="PLipase_A2_dom_sf"/>
</dbReference>
<evidence type="ECO:0000256" key="3">
    <source>
        <dbReference type="ARBA" id="ARBA00013278"/>
    </source>
</evidence>
<evidence type="ECO:0000256" key="6">
    <source>
        <dbReference type="ARBA" id="ARBA00022723"/>
    </source>
</evidence>
<dbReference type="FunFam" id="1.20.90.10:FF:000002">
    <property type="entry name" value="Phospholipase A2 group III"/>
    <property type="match status" value="1"/>
</dbReference>
<keyword evidence="7" id="KW-0378">Hydrolase</keyword>
<evidence type="ECO:0000256" key="9">
    <source>
        <dbReference type="ARBA" id="ARBA00022963"/>
    </source>
</evidence>
<keyword evidence="8" id="KW-0106">Calcium</keyword>
<dbReference type="InterPro" id="IPR033113">
    <property type="entry name" value="PLA2_histidine"/>
</dbReference>
<keyword evidence="9" id="KW-0442">Lipid degradation</keyword>
<dbReference type="GO" id="GO:0004623">
    <property type="term" value="F:phospholipase A2 activity"/>
    <property type="evidence" value="ECO:0007669"/>
    <property type="project" value="UniProtKB-EC"/>
</dbReference>
<dbReference type="Pfam" id="PF05826">
    <property type="entry name" value="Phospholip_A2_2"/>
    <property type="match status" value="1"/>
</dbReference>
<evidence type="ECO:0000313" key="16">
    <source>
        <dbReference type="RefSeq" id="XP_026755150.1"/>
    </source>
</evidence>
<dbReference type="SMART" id="SM00085">
    <property type="entry name" value="PA2c"/>
    <property type="match status" value="1"/>
</dbReference>
<gene>
    <name evidence="16" type="primary">LOC113515187</name>
</gene>
<dbReference type="GO" id="GO:0046872">
    <property type="term" value="F:metal ion binding"/>
    <property type="evidence" value="ECO:0007669"/>
    <property type="project" value="UniProtKB-KW"/>
</dbReference>
<dbReference type="InterPro" id="IPR016090">
    <property type="entry name" value="PLA2-like_dom"/>
</dbReference>
<dbReference type="FunCoup" id="A0A6J1WSM5">
    <property type="interactions" value="63"/>
</dbReference>
<sequence>MRHYALVLAVFVFVTINCGDCWVFNKLNYEQLARAAEDPDADISDDELRDLRLSLIYPGTKWCGAGNIADDYDDLGPSEETDKCCRTHDNCPDLIEAGETKHNLTNTAFYTRLNCDCDEKFRDCLHNANSTTSKRIGTIYFNALGTQCYREDYPIKSCKKKGGWFNRKCVEYEYDTNGDKQYQWFDVPNY</sequence>
<feature type="domain" description="Phospholipase A2-like central" evidence="14">
    <location>
        <begin position="47"/>
        <end position="159"/>
    </location>
</feature>
<evidence type="ECO:0000313" key="15">
    <source>
        <dbReference type="Proteomes" id="UP001652740"/>
    </source>
</evidence>
<dbReference type="GO" id="GO:0050482">
    <property type="term" value="P:arachidonate secretion"/>
    <property type="evidence" value="ECO:0007669"/>
    <property type="project" value="InterPro"/>
</dbReference>
<keyword evidence="13" id="KW-0732">Signal</keyword>
<comment type="cofactor">
    <cofactor evidence="1">
        <name>Ca(2+)</name>
        <dbReference type="ChEBI" id="CHEBI:29108"/>
    </cofactor>
</comment>
<keyword evidence="11" id="KW-1015">Disulfide bond</keyword>
<organism evidence="15 16">
    <name type="scientific">Galleria mellonella</name>
    <name type="common">Greater wax moth</name>
    <dbReference type="NCBI Taxonomy" id="7137"/>
    <lineage>
        <taxon>Eukaryota</taxon>
        <taxon>Metazoa</taxon>
        <taxon>Ecdysozoa</taxon>
        <taxon>Arthropoda</taxon>
        <taxon>Hexapoda</taxon>
        <taxon>Insecta</taxon>
        <taxon>Pterygota</taxon>
        <taxon>Neoptera</taxon>
        <taxon>Endopterygota</taxon>
        <taxon>Lepidoptera</taxon>
        <taxon>Glossata</taxon>
        <taxon>Ditrysia</taxon>
        <taxon>Pyraloidea</taxon>
        <taxon>Pyralidae</taxon>
        <taxon>Galleriinae</taxon>
        <taxon>Galleria</taxon>
    </lineage>
</organism>
<dbReference type="EC" id="3.1.1.4" evidence="3"/>
<protein>
    <recommendedName>
        <fullName evidence="4">Phospholipase A2</fullName>
        <ecNumber evidence="3">3.1.1.4</ecNumber>
    </recommendedName>
    <alternativeName>
        <fullName evidence="12">Phosphatidylcholine 2-acylhydrolase</fullName>
    </alternativeName>
</protein>
<dbReference type="GeneID" id="113515187"/>
<evidence type="ECO:0000256" key="2">
    <source>
        <dbReference type="ARBA" id="ARBA00004613"/>
    </source>
</evidence>
<dbReference type="RefSeq" id="XP_026755150.1">
    <property type="nucleotide sequence ID" value="XM_026899349.3"/>
</dbReference>
<keyword evidence="5" id="KW-0964">Secreted</keyword>
<comment type="subcellular location">
    <subcellularLocation>
        <location evidence="2">Secreted</location>
    </subcellularLocation>
</comment>
<keyword evidence="6" id="KW-0479">Metal-binding</keyword>
<feature type="chain" id="PRO_5026925119" description="Phospholipase A2" evidence="13">
    <location>
        <begin position="22"/>
        <end position="190"/>
    </location>
</feature>
<dbReference type="PROSITE" id="PS00118">
    <property type="entry name" value="PA2_HIS"/>
    <property type="match status" value="1"/>
</dbReference>
<evidence type="ECO:0000256" key="4">
    <source>
        <dbReference type="ARBA" id="ARBA00021721"/>
    </source>
</evidence>
<dbReference type="InParanoid" id="A0A6J1WSM5"/>
<evidence type="ECO:0000259" key="14">
    <source>
        <dbReference type="SMART" id="SM00085"/>
    </source>
</evidence>
<dbReference type="AlphaFoldDB" id="A0A6J1WSM5"/>
<evidence type="ECO:0000256" key="8">
    <source>
        <dbReference type="ARBA" id="ARBA00022837"/>
    </source>
</evidence>
<evidence type="ECO:0000256" key="1">
    <source>
        <dbReference type="ARBA" id="ARBA00001913"/>
    </source>
</evidence>
<dbReference type="KEGG" id="gmw:113515187"/>
<evidence type="ECO:0000256" key="13">
    <source>
        <dbReference type="SAM" id="SignalP"/>
    </source>
</evidence>
<dbReference type="GO" id="GO:0006644">
    <property type="term" value="P:phospholipid metabolic process"/>
    <property type="evidence" value="ECO:0007669"/>
    <property type="project" value="InterPro"/>
</dbReference>
<evidence type="ECO:0000256" key="11">
    <source>
        <dbReference type="ARBA" id="ARBA00023157"/>
    </source>
</evidence>
<reference evidence="16" key="1">
    <citation type="submission" date="2025-08" db="UniProtKB">
        <authorList>
            <consortium name="RefSeq"/>
        </authorList>
    </citation>
    <scope>IDENTIFICATION</scope>
    <source>
        <tissue evidence="16">Whole larvae</tissue>
    </source>
</reference>
<feature type="signal peptide" evidence="13">
    <location>
        <begin position="1"/>
        <end position="21"/>
    </location>
</feature>